<dbReference type="EMBL" id="FJOG01000007">
    <property type="protein sequence ID" value="CZR56016.1"/>
    <property type="molecule type" value="Genomic_DNA"/>
</dbReference>
<proteinExistence type="predicted"/>
<keyword evidence="4" id="KW-1185">Reference proteome</keyword>
<feature type="region of interest" description="Disordered" evidence="1">
    <location>
        <begin position="120"/>
        <end position="139"/>
    </location>
</feature>
<feature type="compositionally biased region" description="Low complexity" evidence="1">
    <location>
        <begin position="121"/>
        <end position="131"/>
    </location>
</feature>
<protein>
    <submittedName>
        <fullName evidence="3">Uncharacterized protein</fullName>
    </submittedName>
</protein>
<feature type="compositionally biased region" description="Polar residues" evidence="1">
    <location>
        <begin position="68"/>
        <end position="83"/>
    </location>
</feature>
<evidence type="ECO:0000256" key="2">
    <source>
        <dbReference type="SAM" id="SignalP"/>
    </source>
</evidence>
<feature type="chain" id="PRO_5012205515" evidence="2">
    <location>
        <begin position="18"/>
        <end position="165"/>
    </location>
</feature>
<evidence type="ECO:0000313" key="4">
    <source>
        <dbReference type="Proteomes" id="UP000184330"/>
    </source>
</evidence>
<feature type="signal peptide" evidence="2">
    <location>
        <begin position="1"/>
        <end position="17"/>
    </location>
</feature>
<evidence type="ECO:0000256" key="1">
    <source>
        <dbReference type="SAM" id="MobiDB-lite"/>
    </source>
</evidence>
<feature type="region of interest" description="Disordered" evidence="1">
    <location>
        <begin position="45"/>
        <end position="115"/>
    </location>
</feature>
<reference evidence="3 4" key="1">
    <citation type="submission" date="2016-03" db="EMBL/GenBank/DDBJ databases">
        <authorList>
            <person name="Ploux O."/>
        </authorList>
    </citation>
    <scope>NUCLEOTIDE SEQUENCE [LARGE SCALE GENOMIC DNA]</scope>
    <source>
        <strain evidence="3 4">UAMH 11012</strain>
    </source>
</reference>
<dbReference type="Proteomes" id="UP000184330">
    <property type="component" value="Unassembled WGS sequence"/>
</dbReference>
<keyword evidence="2" id="KW-0732">Signal</keyword>
<gene>
    <name evidence="3" type="ORF">PAC_05904</name>
</gene>
<dbReference type="AlphaFoldDB" id="A0A1L7WTE0"/>
<evidence type="ECO:0000313" key="3">
    <source>
        <dbReference type="EMBL" id="CZR56016.1"/>
    </source>
</evidence>
<name>A0A1L7WTE0_9HELO</name>
<organism evidence="3 4">
    <name type="scientific">Phialocephala subalpina</name>
    <dbReference type="NCBI Taxonomy" id="576137"/>
    <lineage>
        <taxon>Eukaryota</taxon>
        <taxon>Fungi</taxon>
        <taxon>Dikarya</taxon>
        <taxon>Ascomycota</taxon>
        <taxon>Pezizomycotina</taxon>
        <taxon>Leotiomycetes</taxon>
        <taxon>Helotiales</taxon>
        <taxon>Mollisiaceae</taxon>
        <taxon>Phialocephala</taxon>
        <taxon>Phialocephala fortinii species complex</taxon>
    </lineage>
</organism>
<accession>A0A1L7WTE0</accession>
<sequence length="165" mass="18351">MAITNCVLLFYARPTLASTQASSRPSTRRRPCRQLNLVTMTAAFNPNHCINPGRSPQHSREQEPASLRSESNESQQQGENNYALSRDVGQNGEKFEAGPRSSYHHGKHDFFASDSSDNLIRKSQQSRSSSITPTDDGTTNTMAQEEMLQVTNAVVDSCYRLDRVA</sequence>